<sequence>MAAIDTVAPGVHRVHVPMPGGGLPFSNAYLLDDADGAVHVVDPGSPTDDARDALRSALRGARVASIVVTHLHADHAGAAAALRAETDAPVLLHEREAAALRMLADGIPAPDLDAWGVPAERRPELLAVAVVPAGPAPVTPDRTVADGELLAVPGRRVRALWTPGHTPGHLCLHVEDAGLLLTGDHVLPTVNSGLGLGGPTADDPIADYLAALDRVAALDDGTLLALPGHEDPFTGVGERCFALAEHHRRRTREVAAHPGGTVWETAATLTWTGGWDALSGFTLLSALRQTAQHRAYLAI</sequence>
<dbReference type="InterPro" id="IPR050855">
    <property type="entry name" value="NDM-1-like"/>
</dbReference>
<name>A0AAU7G6Q5_9MICO</name>
<organism evidence="2">
    <name type="scientific">Leifsonia sp. NPDC080035</name>
    <dbReference type="NCBI Taxonomy" id="3143936"/>
    <lineage>
        <taxon>Bacteria</taxon>
        <taxon>Bacillati</taxon>
        <taxon>Actinomycetota</taxon>
        <taxon>Actinomycetes</taxon>
        <taxon>Micrococcales</taxon>
        <taxon>Microbacteriaceae</taxon>
        <taxon>Leifsonia</taxon>
    </lineage>
</organism>
<evidence type="ECO:0000313" key="2">
    <source>
        <dbReference type="EMBL" id="XBM47095.1"/>
    </source>
</evidence>
<dbReference type="AlphaFoldDB" id="A0AAU7G6Q5"/>
<dbReference type="InterPro" id="IPR001279">
    <property type="entry name" value="Metallo-B-lactamas"/>
</dbReference>
<evidence type="ECO:0000259" key="1">
    <source>
        <dbReference type="SMART" id="SM00849"/>
    </source>
</evidence>
<gene>
    <name evidence="2" type="ORF">AAME72_13500</name>
</gene>
<dbReference type="SUPFAM" id="SSF56281">
    <property type="entry name" value="Metallo-hydrolase/oxidoreductase"/>
    <property type="match status" value="1"/>
</dbReference>
<proteinExistence type="predicted"/>
<feature type="domain" description="Metallo-beta-lactamase" evidence="1">
    <location>
        <begin position="25"/>
        <end position="229"/>
    </location>
</feature>
<dbReference type="Pfam" id="PF00753">
    <property type="entry name" value="Lactamase_B"/>
    <property type="match status" value="1"/>
</dbReference>
<accession>A0AAU7G6Q5</accession>
<dbReference type="Gene3D" id="3.60.15.10">
    <property type="entry name" value="Ribonuclease Z/Hydroxyacylglutathione hydrolase-like"/>
    <property type="match status" value="1"/>
</dbReference>
<dbReference type="PANTHER" id="PTHR42951">
    <property type="entry name" value="METALLO-BETA-LACTAMASE DOMAIN-CONTAINING"/>
    <property type="match status" value="1"/>
</dbReference>
<dbReference type="SMART" id="SM00849">
    <property type="entry name" value="Lactamase_B"/>
    <property type="match status" value="1"/>
</dbReference>
<dbReference type="PANTHER" id="PTHR42951:SF4">
    <property type="entry name" value="ACYL-COENZYME A THIOESTERASE MBLAC2"/>
    <property type="match status" value="1"/>
</dbReference>
<protein>
    <submittedName>
        <fullName evidence="2">MBL fold metallo-hydrolase</fullName>
    </submittedName>
</protein>
<dbReference type="EMBL" id="CP157390">
    <property type="protein sequence ID" value="XBM47095.1"/>
    <property type="molecule type" value="Genomic_DNA"/>
</dbReference>
<dbReference type="InterPro" id="IPR036866">
    <property type="entry name" value="RibonucZ/Hydroxyglut_hydro"/>
</dbReference>
<reference evidence="2" key="1">
    <citation type="submission" date="2024-05" db="EMBL/GenBank/DDBJ databases">
        <title>The Natural Products Discovery Center: Release of the First 8490 Sequenced Strains for Exploring Actinobacteria Biosynthetic Diversity.</title>
        <authorList>
            <person name="Kalkreuter E."/>
            <person name="Kautsar S.A."/>
            <person name="Yang D."/>
            <person name="Bader C.D."/>
            <person name="Teijaro C.N."/>
            <person name="Fluegel L."/>
            <person name="Davis C.M."/>
            <person name="Simpson J.R."/>
            <person name="Lauterbach L."/>
            <person name="Steele A.D."/>
            <person name="Gui C."/>
            <person name="Meng S."/>
            <person name="Li G."/>
            <person name="Viehrig K."/>
            <person name="Ye F."/>
            <person name="Su P."/>
            <person name="Kiefer A.F."/>
            <person name="Nichols A."/>
            <person name="Cepeda A.J."/>
            <person name="Yan W."/>
            <person name="Fan B."/>
            <person name="Jiang Y."/>
            <person name="Adhikari A."/>
            <person name="Zheng C.-J."/>
            <person name="Schuster L."/>
            <person name="Cowan T.M."/>
            <person name="Smanski M.J."/>
            <person name="Chevrette M.G."/>
            <person name="de Carvalho L.P.S."/>
            <person name="Shen B."/>
        </authorList>
    </citation>
    <scope>NUCLEOTIDE SEQUENCE</scope>
    <source>
        <strain evidence="2">NPDC080035</strain>
    </source>
</reference>
<dbReference type="RefSeq" id="WP_348787071.1">
    <property type="nucleotide sequence ID" value="NZ_CP157390.1"/>
</dbReference>